<keyword evidence="2" id="KW-0548">Nucleotidyltransferase</keyword>
<keyword evidence="1" id="KW-0812">Transmembrane</keyword>
<accession>V2WRG8</accession>
<gene>
    <name evidence="2" type="ORF">Moror_12261</name>
</gene>
<comment type="caution">
    <text evidence="2">The sequence shown here is derived from an EMBL/GenBank/DDBJ whole genome shotgun (WGS) entry which is preliminary data.</text>
</comment>
<dbReference type="HOGENOM" id="CLU_1514112_0_0_1"/>
<proteinExistence type="predicted"/>
<dbReference type="AlphaFoldDB" id="V2WRG8"/>
<evidence type="ECO:0000313" key="3">
    <source>
        <dbReference type="Proteomes" id="UP000017559"/>
    </source>
</evidence>
<feature type="non-terminal residue" evidence="2">
    <location>
        <position position="178"/>
    </location>
</feature>
<feature type="transmembrane region" description="Helical" evidence="1">
    <location>
        <begin position="85"/>
        <end position="106"/>
    </location>
</feature>
<name>V2WRG8_MONRO</name>
<reference evidence="2 3" key="1">
    <citation type="journal article" date="2014" name="BMC Genomics">
        <title>Genome and secretome analysis of the hemibiotrophic fungal pathogen, Moniliophthora roreri, which causes frosty pod rot disease of cacao: mechanisms of the biotrophic and necrotrophic phases.</title>
        <authorList>
            <person name="Meinhardt L.W."/>
            <person name="Costa G.G.L."/>
            <person name="Thomazella D.P.T."/>
            <person name="Teixeira P.J.P.L."/>
            <person name="Carazzolle M.F."/>
            <person name="Schuster S.C."/>
            <person name="Carlson J.E."/>
            <person name="Guiltinan M.J."/>
            <person name="Mieczkowski P."/>
            <person name="Farmer A."/>
            <person name="Ramaraj T."/>
            <person name="Crozier J."/>
            <person name="Davis R.E."/>
            <person name="Shao J."/>
            <person name="Melnick R.L."/>
            <person name="Pereira G.A.G."/>
            <person name="Bailey B.A."/>
        </authorList>
    </citation>
    <scope>NUCLEOTIDE SEQUENCE [LARGE SCALE GENOMIC DNA]</scope>
    <source>
        <strain evidence="2 3">MCA 2997</strain>
    </source>
</reference>
<evidence type="ECO:0000256" key="1">
    <source>
        <dbReference type="SAM" id="Phobius"/>
    </source>
</evidence>
<keyword evidence="2" id="KW-0808">Transferase</keyword>
<keyword evidence="1" id="KW-0472">Membrane</keyword>
<protein>
    <submittedName>
        <fullName evidence="2">Reverse transcriptase-rnase h-integrase</fullName>
    </submittedName>
</protein>
<dbReference type="InterPro" id="IPR021109">
    <property type="entry name" value="Peptidase_aspartic_dom_sf"/>
</dbReference>
<keyword evidence="1" id="KW-1133">Transmembrane helix</keyword>
<dbReference type="GO" id="GO:0003964">
    <property type="term" value="F:RNA-directed DNA polymerase activity"/>
    <property type="evidence" value="ECO:0007669"/>
    <property type="project" value="UniProtKB-KW"/>
</dbReference>
<keyword evidence="2" id="KW-0695">RNA-directed DNA polymerase</keyword>
<sequence length="178" mass="19478">MWRALLIGPHLATPIEVELLADDGSHLVLICRDLFEHLGLHLKRLHKPEVFGVAFNSAGSSSCSSSHFVCLKLSDPYGCWTSHTVWAVVVDSLCIPMILGLLFLAYNSLICDLKFSSIIHRPSGFDLLHPDISPVPRPVPPIVSPPVACHTLAQEACCSNLDAAGWQYSIMKSYSAML</sequence>
<dbReference type="Proteomes" id="UP000017559">
    <property type="component" value="Unassembled WGS sequence"/>
</dbReference>
<dbReference type="EMBL" id="AWSO01001783">
    <property type="protein sequence ID" value="ESK82825.1"/>
    <property type="molecule type" value="Genomic_DNA"/>
</dbReference>
<dbReference type="KEGG" id="mrr:Moror_12261"/>
<keyword evidence="3" id="KW-1185">Reference proteome</keyword>
<dbReference type="OrthoDB" id="3268967at2759"/>
<dbReference type="Gene3D" id="2.40.70.10">
    <property type="entry name" value="Acid Proteases"/>
    <property type="match status" value="1"/>
</dbReference>
<organism evidence="2 3">
    <name type="scientific">Moniliophthora roreri (strain MCA 2997)</name>
    <name type="common">Cocoa frosty pod rot fungus</name>
    <name type="synonym">Crinipellis roreri</name>
    <dbReference type="NCBI Taxonomy" id="1381753"/>
    <lineage>
        <taxon>Eukaryota</taxon>
        <taxon>Fungi</taxon>
        <taxon>Dikarya</taxon>
        <taxon>Basidiomycota</taxon>
        <taxon>Agaricomycotina</taxon>
        <taxon>Agaricomycetes</taxon>
        <taxon>Agaricomycetidae</taxon>
        <taxon>Agaricales</taxon>
        <taxon>Marasmiineae</taxon>
        <taxon>Marasmiaceae</taxon>
        <taxon>Moniliophthora</taxon>
    </lineage>
</organism>
<evidence type="ECO:0000313" key="2">
    <source>
        <dbReference type="EMBL" id="ESK82825.1"/>
    </source>
</evidence>